<feature type="transmembrane region" description="Helical" evidence="5">
    <location>
        <begin position="66"/>
        <end position="87"/>
    </location>
</feature>
<evidence type="ECO:0000313" key="6">
    <source>
        <dbReference type="EMBL" id="KKQ18594.1"/>
    </source>
</evidence>
<dbReference type="PANTHER" id="PTHR43847:SF1">
    <property type="entry name" value="BLL3993 PROTEIN"/>
    <property type="match status" value="1"/>
</dbReference>
<keyword evidence="3 5" id="KW-1133">Transmembrane helix</keyword>
<evidence type="ECO:0000256" key="3">
    <source>
        <dbReference type="ARBA" id="ARBA00022989"/>
    </source>
</evidence>
<evidence type="ECO:0000256" key="4">
    <source>
        <dbReference type="ARBA" id="ARBA00023136"/>
    </source>
</evidence>
<dbReference type="Proteomes" id="UP000034508">
    <property type="component" value="Unassembled WGS sequence"/>
</dbReference>
<protein>
    <submittedName>
        <fullName evidence="6">Uncharacterized protein</fullName>
    </submittedName>
</protein>
<reference evidence="6 7" key="1">
    <citation type="journal article" date="2015" name="Nature">
        <title>rRNA introns, odd ribosomes, and small enigmatic genomes across a large radiation of phyla.</title>
        <authorList>
            <person name="Brown C.T."/>
            <person name="Hug L.A."/>
            <person name="Thomas B.C."/>
            <person name="Sharon I."/>
            <person name="Castelle C.J."/>
            <person name="Singh A."/>
            <person name="Wilkins M.J."/>
            <person name="Williams K.H."/>
            <person name="Banfield J.F."/>
        </authorList>
    </citation>
    <scope>NUCLEOTIDE SEQUENCE [LARGE SCALE GENOMIC DNA]</scope>
</reference>
<proteinExistence type="predicted"/>
<dbReference type="InterPro" id="IPR052527">
    <property type="entry name" value="Metal_cation-efflux_comp"/>
</dbReference>
<keyword evidence="4 5" id="KW-0472">Membrane</keyword>
<name>A0A0G0I2W8_9BACT</name>
<evidence type="ECO:0000256" key="1">
    <source>
        <dbReference type="ARBA" id="ARBA00004141"/>
    </source>
</evidence>
<dbReference type="InterPro" id="IPR007269">
    <property type="entry name" value="ICMT_MeTrfase"/>
</dbReference>
<gene>
    <name evidence="6" type="ORF">US31_C0003G0023</name>
</gene>
<keyword evidence="2 5" id="KW-0812">Transmembrane</keyword>
<dbReference type="PROSITE" id="PS50244">
    <property type="entry name" value="S5A_REDUCTASE"/>
    <property type="match status" value="1"/>
</dbReference>
<comment type="caution">
    <text evidence="6">The sequence shown here is derived from an EMBL/GenBank/DDBJ whole genome shotgun (WGS) entry which is preliminary data.</text>
</comment>
<evidence type="ECO:0000313" key="7">
    <source>
        <dbReference type="Proteomes" id="UP000034508"/>
    </source>
</evidence>
<dbReference type="Pfam" id="PF04140">
    <property type="entry name" value="ICMT"/>
    <property type="match status" value="1"/>
</dbReference>
<dbReference type="GO" id="GO:0004671">
    <property type="term" value="F:protein C-terminal S-isoprenylcysteine carboxyl O-methyltransferase activity"/>
    <property type="evidence" value="ECO:0007669"/>
    <property type="project" value="InterPro"/>
</dbReference>
<dbReference type="EMBL" id="LBSM01000003">
    <property type="protein sequence ID" value="KKQ18594.1"/>
    <property type="molecule type" value="Genomic_DNA"/>
</dbReference>
<evidence type="ECO:0000256" key="2">
    <source>
        <dbReference type="ARBA" id="ARBA00022692"/>
    </source>
</evidence>
<feature type="transmembrane region" description="Helical" evidence="5">
    <location>
        <begin position="27"/>
        <end position="46"/>
    </location>
</feature>
<comment type="subcellular location">
    <subcellularLocation>
        <location evidence="1">Membrane</location>
        <topology evidence="1">Multi-pass membrane protein</topology>
    </subcellularLocation>
</comment>
<evidence type="ECO:0000256" key="5">
    <source>
        <dbReference type="SAM" id="Phobius"/>
    </source>
</evidence>
<dbReference type="AlphaFoldDB" id="A0A0G0I2W8"/>
<organism evidence="6 7">
    <name type="scientific">Berkelbacteria bacterium GW2011_GWA1_36_9</name>
    <dbReference type="NCBI Taxonomy" id="1618331"/>
    <lineage>
        <taxon>Bacteria</taxon>
        <taxon>Candidatus Berkelbacteria</taxon>
    </lineage>
</organism>
<accession>A0A0G0I2W8</accession>
<dbReference type="GO" id="GO:0016020">
    <property type="term" value="C:membrane"/>
    <property type="evidence" value="ECO:0007669"/>
    <property type="project" value="UniProtKB-SubCell"/>
</dbReference>
<dbReference type="Gene3D" id="1.20.120.1630">
    <property type="match status" value="1"/>
</dbReference>
<sequence>MIRFFIFAVTLSIPASLIYLNITHPNVQGGLLFSIFVILAAVERVWETFYTPKDKDVRKFRGDWSLIVTSFLYLIVSLLIIFTFFSTNSKNNLVLVIGIIIYLSAIALRAWSIGLLKNQWSIHLTDNPKDKEKKLIKSGPYRYIRHPIYLGAILDLIGFALIANAYYYIFVILFVNTPFYIWRCFEDEKISTEKFGKEYIEYKKTTSPLIPFKLFKK</sequence>
<feature type="transmembrane region" description="Helical" evidence="5">
    <location>
        <begin position="93"/>
        <end position="111"/>
    </location>
</feature>
<dbReference type="PANTHER" id="PTHR43847">
    <property type="entry name" value="BLL3993 PROTEIN"/>
    <property type="match status" value="1"/>
</dbReference>